<feature type="transmembrane region" description="Helical" evidence="7">
    <location>
        <begin position="71"/>
        <end position="92"/>
    </location>
</feature>
<evidence type="ECO:0000256" key="3">
    <source>
        <dbReference type="ARBA" id="ARBA00022679"/>
    </source>
</evidence>
<feature type="transmembrane region" description="Helical" evidence="7">
    <location>
        <begin position="274"/>
        <end position="295"/>
    </location>
</feature>
<keyword evidence="10" id="KW-1185">Reference proteome</keyword>
<reference evidence="9 10" key="1">
    <citation type="submission" date="2018-04" db="EMBL/GenBank/DDBJ databases">
        <title>Genomic Encyclopedia of Type Strains, Phase IV (KMG-IV): sequencing the most valuable type-strain genomes for metagenomic binning, comparative biology and taxonomic classification.</title>
        <authorList>
            <person name="Goeker M."/>
        </authorList>
    </citation>
    <scope>NUCLEOTIDE SEQUENCE [LARGE SCALE GENOMIC DNA]</scope>
    <source>
        <strain evidence="9 10">DSM 104150</strain>
    </source>
</reference>
<feature type="transmembrane region" description="Helical" evidence="7">
    <location>
        <begin position="40"/>
        <end position="59"/>
    </location>
</feature>
<dbReference type="AlphaFoldDB" id="A0A318EFF6"/>
<evidence type="ECO:0000313" key="9">
    <source>
        <dbReference type="EMBL" id="PXV71517.1"/>
    </source>
</evidence>
<evidence type="ECO:0000256" key="1">
    <source>
        <dbReference type="ARBA" id="ARBA00004141"/>
    </source>
</evidence>
<evidence type="ECO:0000256" key="7">
    <source>
        <dbReference type="SAM" id="Phobius"/>
    </source>
</evidence>
<feature type="domain" description="Bacterial sugar transferase" evidence="8">
    <location>
        <begin position="269"/>
        <end position="405"/>
    </location>
</feature>
<proteinExistence type="inferred from homology"/>
<evidence type="ECO:0000259" key="8">
    <source>
        <dbReference type="Pfam" id="PF02397"/>
    </source>
</evidence>
<dbReference type="Gene3D" id="3.40.50.720">
    <property type="entry name" value="NAD(P)-binding Rossmann-like Domain"/>
    <property type="match status" value="1"/>
</dbReference>
<evidence type="ECO:0000256" key="4">
    <source>
        <dbReference type="ARBA" id="ARBA00022692"/>
    </source>
</evidence>
<keyword evidence="3 9" id="KW-0808">Transferase</keyword>
<evidence type="ECO:0000256" key="6">
    <source>
        <dbReference type="ARBA" id="ARBA00023136"/>
    </source>
</evidence>
<dbReference type="Pfam" id="PF13727">
    <property type="entry name" value="CoA_binding_3"/>
    <property type="match status" value="1"/>
</dbReference>
<dbReference type="EMBL" id="QICN01000001">
    <property type="protein sequence ID" value="PXV71517.1"/>
    <property type="molecule type" value="Genomic_DNA"/>
</dbReference>
<comment type="similarity">
    <text evidence="2">Belongs to the bacterial sugar transferase family.</text>
</comment>
<feature type="transmembrane region" description="Helical" evidence="7">
    <location>
        <begin position="98"/>
        <end position="122"/>
    </location>
</feature>
<evidence type="ECO:0000256" key="2">
    <source>
        <dbReference type="ARBA" id="ARBA00006464"/>
    </source>
</evidence>
<dbReference type="PANTHER" id="PTHR30576">
    <property type="entry name" value="COLANIC BIOSYNTHESIS UDP-GLUCOSE LIPID CARRIER TRANSFERASE"/>
    <property type="match status" value="1"/>
</dbReference>
<dbReference type="PANTHER" id="PTHR30576:SF0">
    <property type="entry name" value="UNDECAPRENYL-PHOSPHATE N-ACETYLGALACTOSAMINYL 1-PHOSPHATE TRANSFERASE-RELATED"/>
    <property type="match status" value="1"/>
</dbReference>
<gene>
    <name evidence="9" type="ORF">C8D93_101568</name>
</gene>
<sequence>MVRSGITTTMMQGALYAAVPALLLMAIVDAYGYPFEPPYQVMAMLGAVFSFLLLGRYDLLAEWRMDRPGSVGTQLLYSWGVIVGLMLFIAYVSRYTGYFSRVIVTAWFVMTPAALALLNFFARWFTRRFVPHALAQRSAVIVFANESAQMLARSLQESELYRLEGYFDDRAGDRDAQNARIGRLLGRVQDLVPYVREHHTEVVFIMLPEQGIGRATELQDLLGDTTASVYFVPNFALYDLIGAELSEVEGVPVLRVSETPLFGIDGVYKHVFDFCAPAVGLVLLAPLMLAIAAAVRLDSRGPALYRQRRYGLNGQEFVVYKFRTMHVNDPDDRIVQARRDDARVTRIGRFLRRTSLDELPQLFNVLKGEMSLVGPRPHAVQHNEYYRKAVKHYMVRHKVKPGLTG</sequence>
<keyword evidence="5 7" id="KW-1133">Transmembrane helix</keyword>
<accession>A0A318EFF6</accession>
<dbReference type="NCBIfam" id="TIGR03025">
    <property type="entry name" value="EPS_sugtrans"/>
    <property type="match status" value="1"/>
</dbReference>
<comment type="caution">
    <text evidence="9">The sequence shown here is derived from an EMBL/GenBank/DDBJ whole genome shotgun (WGS) entry which is preliminary data.</text>
</comment>
<evidence type="ECO:0000313" key="10">
    <source>
        <dbReference type="Proteomes" id="UP000248330"/>
    </source>
</evidence>
<protein>
    <submittedName>
        <fullName evidence="9">Putative colanic acid biosynthesis UDP-glucose lipid carrier transferase</fullName>
    </submittedName>
</protein>
<dbReference type="GO" id="GO:0016020">
    <property type="term" value="C:membrane"/>
    <property type="evidence" value="ECO:0007669"/>
    <property type="project" value="UniProtKB-SubCell"/>
</dbReference>
<comment type="subcellular location">
    <subcellularLocation>
        <location evidence="1">Membrane</location>
        <topology evidence="1">Multi-pass membrane protein</topology>
    </subcellularLocation>
</comment>
<organism evidence="9 10">
    <name type="scientific">Sinimarinibacterium flocculans</name>
    <dbReference type="NCBI Taxonomy" id="985250"/>
    <lineage>
        <taxon>Bacteria</taxon>
        <taxon>Pseudomonadati</taxon>
        <taxon>Pseudomonadota</taxon>
        <taxon>Gammaproteobacteria</taxon>
        <taxon>Nevskiales</taxon>
        <taxon>Nevskiaceae</taxon>
        <taxon>Sinimarinibacterium</taxon>
    </lineage>
</organism>
<dbReference type="InterPro" id="IPR017475">
    <property type="entry name" value="EPS_sugar_tfrase"/>
</dbReference>
<evidence type="ECO:0000256" key="5">
    <source>
        <dbReference type="ARBA" id="ARBA00022989"/>
    </source>
</evidence>
<dbReference type="GO" id="GO:0016780">
    <property type="term" value="F:phosphotransferase activity, for other substituted phosphate groups"/>
    <property type="evidence" value="ECO:0007669"/>
    <property type="project" value="TreeGrafter"/>
</dbReference>
<dbReference type="Pfam" id="PF02397">
    <property type="entry name" value="Bac_transf"/>
    <property type="match status" value="1"/>
</dbReference>
<dbReference type="Proteomes" id="UP000248330">
    <property type="component" value="Unassembled WGS sequence"/>
</dbReference>
<name>A0A318EFF6_9GAMM</name>
<keyword evidence="6 7" id="KW-0472">Membrane</keyword>
<dbReference type="InterPro" id="IPR003362">
    <property type="entry name" value="Bact_transf"/>
</dbReference>
<keyword evidence="4 7" id="KW-0812">Transmembrane</keyword>